<proteinExistence type="predicted"/>
<reference evidence="2 3" key="1">
    <citation type="submission" date="2019-05" db="EMBL/GenBank/DDBJ databases">
        <title>Another draft genome of Portunus trituberculatus and its Hox gene families provides insights of decapod evolution.</title>
        <authorList>
            <person name="Jeong J.-H."/>
            <person name="Song I."/>
            <person name="Kim S."/>
            <person name="Choi T."/>
            <person name="Kim D."/>
            <person name="Ryu S."/>
            <person name="Kim W."/>
        </authorList>
    </citation>
    <scope>NUCLEOTIDE SEQUENCE [LARGE SCALE GENOMIC DNA]</scope>
    <source>
        <tissue evidence="2">Muscle</tissue>
    </source>
</reference>
<name>A0A5B7JV48_PORTR</name>
<dbReference type="EMBL" id="VSRR010113984">
    <property type="protein sequence ID" value="MPC98415.1"/>
    <property type="molecule type" value="Genomic_DNA"/>
</dbReference>
<evidence type="ECO:0000313" key="2">
    <source>
        <dbReference type="EMBL" id="MPC98415.1"/>
    </source>
</evidence>
<accession>A0A5B7JV48</accession>
<protein>
    <submittedName>
        <fullName evidence="2">Uncharacterized protein</fullName>
    </submittedName>
</protein>
<keyword evidence="3" id="KW-1185">Reference proteome</keyword>
<dbReference type="Proteomes" id="UP000324222">
    <property type="component" value="Unassembled WGS sequence"/>
</dbReference>
<dbReference type="AlphaFoldDB" id="A0A5B7JV48"/>
<feature type="compositionally biased region" description="Gly residues" evidence="1">
    <location>
        <begin position="31"/>
        <end position="42"/>
    </location>
</feature>
<feature type="region of interest" description="Disordered" evidence="1">
    <location>
        <begin position="1"/>
        <end position="42"/>
    </location>
</feature>
<gene>
    <name evidence="2" type="ORF">E2C01_093785</name>
</gene>
<sequence>MEKHIQRLLRNKIYKNRTRKQRKQSLRVRGGAAGAAGGAGVGGQEGRAFGLGEEGPPVVACTPSRFTLAAAPRSSPPKPADAPGV</sequence>
<evidence type="ECO:0000313" key="3">
    <source>
        <dbReference type="Proteomes" id="UP000324222"/>
    </source>
</evidence>
<evidence type="ECO:0000256" key="1">
    <source>
        <dbReference type="SAM" id="MobiDB-lite"/>
    </source>
</evidence>
<organism evidence="2 3">
    <name type="scientific">Portunus trituberculatus</name>
    <name type="common">Swimming crab</name>
    <name type="synonym">Neptunus trituberculatus</name>
    <dbReference type="NCBI Taxonomy" id="210409"/>
    <lineage>
        <taxon>Eukaryota</taxon>
        <taxon>Metazoa</taxon>
        <taxon>Ecdysozoa</taxon>
        <taxon>Arthropoda</taxon>
        <taxon>Crustacea</taxon>
        <taxon>Multicrustacea</taxon>
        <taxon>Malacostraca</taxon>
        <taxon>Eumalacostraca</taxon>
        <taxon>Eucarida</taxon>
        <taxon>Decapoda</taxon>
        <taxon>Pleocyemata</taxon>
        <taxon>Brachyura</taxon>
        <taxon>Eubrachyura</taxon>
        <taxon>Portunoidea</taxon>
        <taxon>Portunidae</taxon>
        <taxon>Portuninae</taxon>
        <taxon>Portunus</taxon>
    </lineage>
</organism>
<comment type="caution">
    <text evidence="2">The sequence shown here is derived from an EMBL/GenBank/DDBJ whole genome shotgun (WGS) entry which is preliminary data.</text>
</comment>
<feature type="compositionally biased region" description="Basic residues" evidence="1">
    <location>
        <begin position="1"/>
        <end position="26"/>
    </location>
</feature>